<keyword evidence="3" id="KW-1185">Reference proteome</keyword>
<evidence type="ECO:0000313" key="3">
    <source>
        <dbReference type="Proteomes" id="UP001281003"/>
    </source>
</evidence>
<reference evidence="2" key="1">
    <citation type="journal article" date="2023" name="Mol. Phylogenet. Evol.">
        <title>Genome-scale phylogeny and comparative genomics of the fungal order Sordariales.</title>
        <authorList>
            <person name="Hensen N."/>
            <person name="Bonometti L."/>
            <person name="Westerberg I."/>
            <person name="Brannstrom I.O."/>
            <person name="Guillou S."/>
            <person name="Cros-Aarteil S."/>
            <person name="Calhoun S."/>
            <person name="Haridas S."/>
            <person name="Kuo A."/>
            <person name="Mondo S."/>
            <person name="Pangilinan J."/>
            <person name="Riley R."/>
            <person name="LaButti K."/>
            <person name="Andreopoulos B."/>
            <person name="Lipzen A."/>
            <person name="Chen C."/>
            <person name="Yan M."/>
            <person name="Daum C."/>
            <person name="Ng V."/>
            <person name="Clum A."/>
            <person name="Steindorff A."/>
            <person name="Ohm R.A."/>
            <person name="Martin F."/>
            <person name="Silar P."/>
            <person name="Natvig D.O."/>
            <person name="Lalanne C."/>
            <person name="Gautier V."/>
            <person name="Ament-Velasquez S.L."/>
            <person name="Kruys A."/>
            <person name="Hutchinson M.I."/>
            <person name="Powell A.J."/>
            <person name="Barry K."/>
            <person name="Miller A.N."/>
            <person name="Grigoriev I.V."/>
            <person name="Debuchy R."/>
            <person name="Gladieux P."/>
            <person name="Hiltunen Thoren M."/>
            <person name="Johannesson H."/>
        </authorList>
    </citation>
    <scope>NUCLEOTIDE SEQUENCE</scope>
    <source>
        <strain evidence="2">FGSC 1904</strain>
    </source>
</reference>
<dbReference type="AlphaFoldDB" id="A0AAE0PKV3"/>
<name>A0AAE0PKV3_SORBR</name>
<sequence length="220" mass="24967">MSENGDPPISTIKVLQGFTKFTGMWTGAKGRLPGTEVPQATSIDILQGPCSHLGVDDDFIGRSILIRLHFDEATLPNLYLPALFWQHPNHSDNGDPHSWERAWSADKEGDESNTMMCRLDDQDPEERTLLVIFRGILPPRTSNVAGLYKLRLVLVLGERENAGYPGLAQIFTRGIRPLRDRPEDTVEISRGGRERRRPKRPKVEDDQTFPEFRQFGPYPF</sequence>
<evidence type="ECO:0000313" key="2">
    <source>
        <dbReference type="EMBL" id="KAK3401734.1"/>
    </source>
</evidence>
<gene>
    <name evidence="2" type="ORF">B0T20DRAFT_121688</name>
</gene>
<dbReference type="Proteomes" id="UP001281003">
    <property type="component" value="Unassembled WGS sequence"/>
</dbReference>
<reference evidence="2" key="2">
    <citation type="submission" date="2023-07" db="EMBL/GenBank/DDBJ databases">
        <authorList>
            <consortium name="Lawrence Berkeley National Laboratory"/>
            <person name="Haridas S."/>
            <person name="Hensen N."/>
            <person name="Bonometti L."/>
            <person name="Westerberg I."/>
            <person name="Brannstrom I.O."/>
            <person name="Guillou S."/>
            <person name="Cros-Aarteil S."/>
            <person name="Calhoun S."/>
            <person name="Kuo A."/>
            <person name="Mondo S."/>
            <person name="Pangilinan J."/>
            <person name="Riley R."/>
            <person name="LaButti K."/>
            <person name="Andreopoulos B."/>
            <person name="Lipzen A."/>
            <person name="Chen C."/>
            <person name="Yanf M."/>
            <person name="Daum C."/>
            <person name="Ng V."/>
            <person name="Clum A."/>
            <person name="Steindorff A."/>
            <person name="Ohm R."/>
            <person name="Martin F."/>
            <person name="Silar P."/>
            <person name="Natvig D."/>
            <person name="Lalanne C."/>
            <person name="Gautier V."/>
            <person name="Ament-velasquez S.L."/>
            <person name="Kruys A."/>
            <person name="Hutchinson M.I."/>
            <person name="Powell A.J."/>
            <person name="Barry K."/>
            <person name="Miller A.N."/>
            <person name="Grigoriev I.V."/>
            <person name="Debuchy R."/>
            <person name="Gladieux P."/>
            <person name="Thoren M.H."/>
            <person name="Johannesson H."/>
        </authorList>
    </citation>
    <scope>NUCLEOTIDE SEQUENCE</scope>
    <source>
        <strain evidence="2">FGSC 1904</strain>
    </source>
</reference>
<proteinExistence type="predicted"/>
<comment type="caution">
    <text evidence="2">The sequence shown here is derived from an EMBL/GenBank/DDBJ whole genome shotgun (WGS) entry which is preliminary data.</text>
</comment>
<protein>
    <submittedName>
        <fullName evidence="2">Uncharacterized protein</fullName>
    </submittedName>
</protein>
<organism evidence="2 3">
    <name type="scientific">Sordaria brevicollis</name>
    <dbReference type="NCBI Taxonomy" id="83679"/>
    <lineage>
        <taxon>Eukaryota</taxon>
        <taxon>Fungi</taxon>
        <taxon>Dikarya</taxon>
        <taxon>Ascomycota</taxon>
        <taxon>Pezizomycotina</taxon>
        <taxon>Sordariomycetes</taxon>
        <taxon>Sordariomycetidae</taxon>
        <taxon>Sordariales</taxon>
        <taxon>Sordariaceae</taxon>
        <taxon>Sordaria</taxon>
    </lineage>
</organism>
<feature type="region of interest" description="Disordered" evidence="1">
    <location>
        <begin position="182"/>
        <end position="210"/>
    </location>
</feature>
<evidence type="ECO:0000256" key="1">
    <source>
        <dbReference type="SAM" id="MobiDB-lite"/>
    </source>
</evidence>
<accession>A0AAE0PKV3</accession>
<dbReference type="EMBL" id="JAUTDP010000002">
    <property type="protein sequence ID" value="KAK3401734.1"/>
    <property type="molecule type" value="Genomic_DNA"/>
</dbReference>